<dbReference type="Gene3D" id="3.40.50.300">
    <property type="entry name" value="P-loop containing nucleotide triphosphate hydrolases"/>
    <property type="match status" value="1"/>
</dbReference>
<evidence type="ECO:0000313" key="1">
    <source>
        <dbReference type="EMBL" id="KAL3778663.1"/>
    </source>
</evidence>
<name>A0ABD3NRX5_9STRA</name>
<keyword evidence="2" id="KW-1185">Reference proteome</keyword>
<organism evidence="1 2">
    <name type="scientific">Cyclotella atomus</name>
    <dbReference type="NCBI Taxonomy" id="382360"/>
    <lineage>
        <taxon>Eukaryota</taxon>
        <taxon>Sar</taxon>
        <taxon>Stramenopiles</taxon>
        <taxon>Ochrophyta</taxon>
        <taxon>Bacillariophyta</taxon>
        <taxon>Coscinodiscophyceae</taxon>
        <taxon>Thalassiosirophycidae</taxon>
        <taxon>Stephanodiscales</taxon>
        <taxon>Stephanodiscaceae</taxon>
        <taxon>Cyclotella</taxon>
    </lineage>
</organism>
<dbReference type="AlphaFoldDB" id="A0ABD3NRX5"/>
<reference evidence="1 2" key="1">
    <citation type="submission" date="2024-10" db="EMBL/GenBank/DDBJ databases">
        <title>Updated reference genomes for cyclostephanoid diatoms.</title>
        <authorList>
            <person name="Roberts W.R."/>
            <person name="Alverson A.J."/>
        </authorList>
    </citation>
    <scope>NUCLEOTIDE SEQUENCE [LARGE SCALE GENOMIC DNA]</scope>
    <source>
        <strain evidence="1 2">AJA010-31</strain>
    </source>
</reference>
<evidence type="ECO:0008006" key="3">
    <source>
        <dbReference type="Google" id="ProtNLM"/>
    </source>
</evidence>
<dbReference type="InterPro" id="IPR027417">
    <property type="entry name" value="P-loop_NTPase"/>
</dbReference>
<dbReference type="Proteomes" id="UP001530400">
    <property type="component" value="Unassembled WGS sequence"/>
</dbReference>
<dbReference type="Pfam" id="PF03567">
    <property type="entry name" value="Sulfotransfer_2"/>
    <property type="match status" value="1"/>
</dbReference>
<sequence length="327" mass="37601">MQATRREVFAKLSQLTEFATKQPSPACKPNLDLALPNLGWDNTTKFEKIYFYHVRKAYVNETHLHFQEYSTHNSYFVLLCILSFRGGTSLAQYFKKVATHYGLGFQHVEWKAAEEPAAEPSTKATFYVTHLREPVDRAISHFKYQGKWDCKDLGAWFNLPMHDWAPTQHNAKKIETWNKSGGHDEYTCNPSGGFRLAECAVNCYTQWISGLSCPQYNISADVQYKVASARLRRYNFVIILEKLKDKKYAEAIEKFFGVDGVTKKRSAFCERASHSANKLNPTNITNETRQELANLNELDLRLYNNLSDCGDEFNFGRLQFSARVKQG</sequence>
<evidence type="ECO:0000313" key="2">
    <source>
        <dbReference type="Proteomes" id="UP001530400"/>
    </source>
</evidence>
<dbReference type="InterPro" id="IPR005331">
    <property type="entry name" value="Sulfotransferase"/>
</dbReference>
<accession>A0ABD3NRX5</accession>
<protein>
    <recommendedName>
        <fullName evidence="3">Sulfotransferase</fullName>
    </recommendedName>
</protein>
<dbReference type="EMBL" id="JALLPJ020000975">
    <property type="protein sequence ID" value="KAL3778663.1"/>
    <property type="molecule type" value="Genomic_DNA"/>
</dbReference>
<proteinExistence type="predicted"/>
<gene>
    <name evidence="1" type="ORF">ACHAWO_011650</name>
</gene>
<comment type="caution">
    <text evidence="1">The sequence shown here is derived from an EMBL/GenBank/DDBJ whole genome shotgun (WGS) entry which is preliminary data.</text>
</comment>